<protein>
    <submittedName>
        <fullName evidence="10">ZSC32 protein</fullName>
    </submittedName>
</protein>
<reference evidence="10 11" key="1">
    <citation type="submission" date="2019-09" db="EMBL/GenBank/DDBJ databases">
        <title>Bird 10,000 Genomes (B10K) Project - Family phase.</title>
        <authorList>
            <person name="Zhang G."/>
        </authorList>
    </citation>
    <scope>NUCLEOTIDE SEQUENCE [LARGE SCALE GENOMIC DNA]</scope>
    <source>
        <strain evidence="10">B10K-DU-029-36</strain>
        <tissue evidence="10">Muscle</tissue>
    </source>
</reference>
<feature type="domain" description="C2H2-type" evidence="9">
    <location>
        <begin position="1"/>
        <end position="26"/>
    </location>
</feature>
<keyword evidence="4" id="KW-0677">Repeat</keyword>
<evidence type="ECO:0000256" key="5">
    <source>
        <dbReference type="ARBA" id="ARBA00022771"/>
    </source>
</evidence>
<dbReference type="Pfam" id="PF00096">
    <property type="entry name" value="zf-C2H2"/>
    <property type="match status" value="2"/>
</dbReference>
<dbReference type="PANTHER" id="PTHR23226">
    <property type="entry name" value="ZINC FINGER AND SCAN DOMAIN-CONTAINING"/>
    <property type="match status" value="1"/>
</dbReference>
<organism evidence="10 11">
    <name type="scientific">Aleadryas rufinucha</name>
    <name type="common">rufous-naped whistler</name>
    <dbReference type="NCBI Taxonomy" id="461220"/>
    <lineage>
        <taxon>Eukaryota</taxon>
        <taxon>Metazoa</taxon>
        <taxon>Chordata</taxon>
        <taxon>Craniata</taxon>
        <taxon>Vertebrata</taxon>
        <taxon>Euteleostomi</taxon>
        <taxon>Archelosauria</taxon>
        <taxon>Archosauria</taxon>
        <taxon>Dinosauria</taxon>
        <taxon>Saurischia</taxon>
        <taxon>Theropoda</taxon>
        <taxon>Coelurosauria</taxon>
        <taxon>Aves</taxon>
        <taxon>Neognathae</taxon>
        <taxon>Neoaves</taxon>
        <taxon>Telluraves</taxon>
        <taxon>Australaves</taxon>
        <taxon>Passeriformes</taxon>
        <taxon>Corvoidea</taxon>
        <taxon>Pachycephalidae</taxon>
        <taxon>Aleadryas</taxon>
    </lineage>
</organism>
<keyword evidence="5 8" id="KW-0863">Zinc-finger</keyword>
<keyword evidence="3" id="KW-0479">Metal-binding</keyword>
<evidence type="ECO:0000313" key="10">
    <source>
        <dbReference type="EMBL" id="NXC54767.1"/>
    </source>
</evidence>
<comment type="similarity">
    <text evidence="2">Belongs to the krueppel C2H2-type zinc-finger protein family.</text>
</comment>
<evidence type="ECO:0000256" key="4">
    <source>
        <dbReference type="ARBA" id="ARBA00022737"/>
    </source>
</evidence>
<name>A0A7K8HH81_9CORV</name>
<dbReference type="FunFam" id="3.30.160.60:FF:000478">
    <property type="entry name" value="Zinc finger protein 133"/>
    <property type="match status" value="1"/>
</dbReference>
<evidence type="ECO:0000256" key="1">
    <source>
        <dbReference type="ARBA" id="ARBA00004123"/>
    </source>
</evidence>
<dbReference type="InterPro" id="IPR013087">
    <property type="entry name" value="Znf_C2H2_type"/>
</dbReference>
<keyword evidence="6" id="KW-0862">Zinc</keyword>
<feature type="domain" description="C2H2-type" evidence="9">
    <location>
        <begin position="27"/>
        <end position="54"/>
    </location>
</feature>
<evidence type="ECO:0000256" key="8">
    <source>
        <dbReference type="PROSITE-ProRule" id="PRU00042"/>
    </source>
</evidence>
<dbReference type="PROSITE" id="PS00028">
    <property type="entry name" value="ZINC_FINGER_C2H2_1"/>
    <property type="match status" value="2"/>
</dbReference>
<proteinExistence type="inferred from homology"/>
<evidence type="ECO:0000313" key="11">
    <source>
        <dbReference type="Proteomes" id="UP000557196"/>
    </source>
</evidence>
<evidence type="ECO:0000256" key="2">
    <source>
        <dbReference type="ARBA" id="ARBA00006991"/>
    </source>
</evidence>
<comment type="caution">
    <text evidence="10">The sequence shown here is derived from an EMBL/GenBank/DDBJ whole genome shotgun (WGS) entry which is preliminary data.</text>
</comment>
<dbReference type="InterPro" id="IPR036236">
    <property type="entry name" value="Znf_C2H2_sf"/>
</dbReference>
<evidence type="ECO:0000256" key="3">
    <source>
        <dbReference type="ARBA" id="ARBA00022723"/>
    </source>
</evidence>
<keyword evidence="11" id="KW-1185">Reference proteome</keyword>
<comment type="subcellular location">
    <subcellularLocation>
        <location evidence="1">Nucleus</location>
    </subcellularLocation>
</comment>
<dbReference type="FunFam" id="3.30.160.60:FF:000135">
    <property type="entry name" value="Zinc finger protein 358"/>
    <property type="match status" value="1"/>
</dbReference>
<keyword evidence="7" id="KW-0539">Nucleus</keyword>
<evidence type="ECO:0000256" key="6">
    <source>
        <dbReference type="ARBA" id="ARBA00022833"/>
    </source>
</evidence>
<dbReference type="SMART" id="SM00355">
    <property type="entry name" value="ZnF_C2H2"/>
    <property type="match status" value="2"/>
</dbReference>
<dbReference type="Gene3D" id="3.30.160.60">
    <property type="entry name" value="Classic Zinc Finger"/>
    <property type="match status" value="2"/>
</dbReference>
<dbReference type="Proteomes" id="UP000557196">
    <property type="component" value="Unassembled WGS sequence"/>
</dbReference>
<gene>
    <name evidence="10" type="primary">Zscan32</name>
    <name evidence="10" type="ORF">ALERUF_R09779</name>
</gene>
<dbReference type="GO" id="GO:0000981">
    <property type="term" value="F:DNA-binding transcription factor activity, RNA polymerase II-specific"/>
    <property type="evidence" value="ECO:0007669"/>
    <property type="project" value="TreeGrafter"/>
</dbReference>
<dbReference type="SUPFAM" id="SSF57667">
    <property type="entry name" value="beta-beta-alpha zinc fingers"/>
    <property type="match status" value="1"/>
</dbReference>
<evidence type="ECO:0000259" key="9">
    <source>
        <dbReference type="PROSITE" id="PS50157"/>
    </source>
</evidence>
<dbReference type="PANTHER" id="PTHR23226:SF152">
    <property type="entry name" value="ZINC FINGER PROTEIN 691"/>
    <property type="match status" value="1"/>
</dbReference>
<sequence length="54" mass="6018">CGECGRSFSRSSNLSAHLRTHLGERPYTCGECGRSFSYSSAFLKHRRGHGGRQE</sequence>
<dbReference type="PROSITE" id="PS50157">
    <property type="entry name" value="ZINC_FINGER_C2H2_2"/>
    <property type="match status" value="2"/>
</dbReference>
<dbReference type="EMBL" id="VZTH01004436">
    <property type="protein sequence ID" value="NXC54767.1"/>
    <property type="molecule type" value="Genomic_DNA"/>
</dbReference>
<feature type="non-terminal residue" evidence="10">
    <location>
        <position position="1"/>
    </location>
</feature>
<dbReference type="GO" id="GO:0008270">
    <property type="term" value="F:zinc ion binding"/>
    <property type="evidence" value="ECO:0007669"/>
    <property type="project" value="UniProtKB-KW"/>
</dbReference>
<dbReference type="GO" id="GO:0005634">
    <property type="term" value="C:nucleus"/>
    <property type="evidence" value="ECO:0007669"/>
    <property type="project" value="UniProtKB-SubCell"/>
</dbReference>
<accession>A0A7K8HH81</accession>
<feature type="non-terminal residue" evidence="10">
    <location>
        <position position="54"/>
    </location>
</feature>
<evidence type="ECO:0000256" key="7">
    <source>
        <dbReference type="ARBA" id="ARBA00023242"/>
    </source>
</evidence>
<dbReference type="GO" id="GO:0000978">
    <property type="term" value="F:RNA polymerase II cis-regulatory region sequence-specific DNA binding"/>
    <property type="evidence" value="ECO:0007669"/>
    <property type="project" value="TreeGrafter"/>
</dbReference>
<dbReference type="AlphaFoldDB" id="A0A7K8HH81"/>